<dbReference type="Gene3D" id="3.65.10.10">
    <property type="entry name" value="Enolpyruvate transferase domain"/>
    <property type="match status" value="2"/>
</dbReference>
<dbReference type="PANTHER" id="PTHR43783">
    <property type="entry name" value="UDP-N-ACETYLGLUCOSAMINE 1-CARBOXYVINYLTRANSFERASE"/>
    <property type="match status" value="1"/>
</dbReference>
<comment type="similarity">
    <text evidence="10 12">Belongs to the EPSP synthase family. MurA subfamily.</text>
</comment>
<dbReference type="InterPro" id="IPR005750">
    <property type="entry name" value="UDP_GlcNAc_COvinyl_MurA"/>
</dbReference>
<dbReference type="InterPro" id="IPR013792">
    <property type="entry name" value="RNA3'P_cycl/enolpyr_Trfase_a/b"/>
</dbReference>
<dbReference type="UniPathway" id="UPA00219"/>
<proteinExistence type="inferred from homology"/>
<evidence type="ECO:0000256" key="10">
    <source>
        <dbReference type="ARBA" id="ARBA00038367"/>
    </source>
</evidence>
<dbReference type="Pfam" id="PF00275">
    <property type="entry name" value="EPSP_synthase"/>
    <property type="match status" value="1"/>
</dbReference>
<keyword evidence="15" id="KW-1185">Reference proteome</keyword>
<evidence type="ECO:0000256" key="5">
    <source>
        <dbReference type="ARBA" id="ARBA00022679"/>
    </source>
</evidence>
<evidence type="ECO:0000256" key="2">
    <source>
        <dbReference type="ARBA" id="ARBA00004752"/>
    </source>
</evidence>
<dbReference type="HAMAP" id="MF_00111">
    <property type="entry name" value="MurA"/>
    <property type="match status" value="1"/>
</dbReference>
<keyword evidence="3 12" id="KW-0963">Cytoplasm</keyword>
<keyword evidence="9 12" id="KW-0961">Cell wall biogenesis/degradation</keyword>
<dbReference type="EMBL" id="CP021255">
    <property type="protein sequence ID" value="AVD71926.1"/>
    <property type="molecule type" value="Genomic_DNA"/>
</dbReference>
<evidence type="ECO:0000256" key="12">
    <source>
        <dbReference type="HAMAP-Rule" id="MF_00111"/>
    </source>
</evidence>
<protein>
    <recommendedName>
        <fullName evidence="12">UDP-N-acetylglucosamine 1-carboxyvinyltransferase</fullName>
        <ecNumber evidence="12">2.5.1.7</ecNumber>
    </recommendedName>
    <alternativeName>
        <fullName evidence="12">Enoylpyruvate transferase</fullName>
    </alternativeName>
    <alternativeName>
        <fullName evidence="12">UDP-N-acetylglucosamine enolpyruvyl transferase</fullName>
        <shortName evidence="12">EPT</shortName>
    </alternativeName>
</protein>
<comment type="pathway">
    <text evidence="2 12">Cell wall biogenesis; peptidoglycan biosynthesis.</text>
</comment>
<keyword evidence="4 12" id="KW-0132">Cell division</keyword>
<keyword evidence="12" id="KW-0670">Pyruvate</keyword>
<dbReference type="InterPro" id="IPR050068">
    <property type="entry name" value="MurA_subfamily"/>
</dbReference>
<feature type="binding site" evidence="12">
    <location>
        <position position="92"/>
    </location>
    <ligand>
        <name>UDP-N-acetyl-alpha-D-glucosamine</name>
        <dbReference type="ChEBI" id="CHEBI:57705"/>
    </ligand>
</feature>
<dbReference type="GO" id="GO:0009252">
    <property type="term" value="P:peptidoglycan biosynthetic process"/>
    <property type="evidence" value="ECO:0007669"/>
    <property type="project" value="UniProtKB-UniRule"/>
</dbReference>
<reference evidence="14 15" key="1">
    <citation type="journal article" date="2018" name="MBio">
        <title>Insights into the evolution of host association through the isolation and characterization of a novel human periodontal pathobiont, Desulfobulbus oralis.</title>
        <authorList>
            <person name="Cross K.L."/>
            <person name="Chirania P."/>
            <person name="Xiong W."/>
            <person name="Beall C.J."/>
            <person name="Elkins J.G."/>
            <person name="Giannone R.J."/>
            <person name="Griffen A.L."/>
            <person name="Guss A.M."/>
            <person name="Hettich R.L."/>
            <person name="Joshi S.S."/>
            <person name="Mokrzan E.M."/>
            <person name="Martin R.K."/>
            <person name="Zhulin I.B."/>
            <person name="Leys E.J."/>
            <person name="Podar M."/>
        </authorList>
    </citation>
    <scope>NUCLEOTIDE SEQUENCE [LARGE SCALE GENOMIC DNA]</scope>
    <source>
        <strain evidence="14 15">ORNL</strain>
    </source>
</reference>
<comment type="catalytic activity">
    <reaction evidence="11 12">
        <text>phosphoenolpyruvate + UDP-N-acetyl-alpha-D-glucosamine = UDP-N-acetyl-3-O-(1-carboxyvinyl)-alpha-D-glucosamine + phosphate</text>
        <dbReference type="Rhea" id="RHEA:18681"/>
        <dbReference type="ChEBI" id="CHEBI:43474"/>
        <dbReference type="ChEBI" id="CHEBI:57705"/>
        <dbReference type="ChEBI" id="CHEBI:58702"/>
        <dbReference type="ChEBI" id="CHEBI:68483"/>
        <dbReference type="EC" id="2.5.1.7"/>
    </reaction>
</comment>
<dbReference type="Proteomes" id="UP000239867">
    <property type="component" value="Chromosome"/>
</dbReference>
<dbReference type="PANTHER" id="PTHR43783:SF1">
    <property type="entry name" value="UDP-N-ACETYLGLUCOSAMINE 1-CARBOXYVINYLTRANSFERASE"/>
    <property type="match status" value="1"/>
</dbReference>
<dbReference type="InterPro" id="IPR036968">
    <property type="entry name" value="Enolpyruvate_Tfrase_sf"/>
</dbReference>
<organism evidence="14 15">
    <name type="scientific">Desulfobulbus oralis</name>
    <dbReference type="NCBI Taxonomy" id="1986146"/>
    <lineage>
        <taxon>Bacteria</taxon>
        <taxon>Pseudomonadati</taxon>
        <taxon>Thermodesulfobacteriota</taxon>
        <taxon>Desulfobulbia</taxon>
        <taxon>Desulfobulbales</taxon>
        <taxon>Desulfobulbaceae</taxon>
        <taxon>Desulfobulbus</taxon>
    </lineage>
</organism>
<comment type="subcellular location">
    <subcellularLocation>
        <location evidence="1 12">Cytoplasm</location>
    </subcellularLocation>
</comment>
<evidence type="ECO:0000256" key="11">
    <source>
        <dbReference type="ARBA" id="ARBA00047527"/>
    </source>
</evidence>
<keyword evidence="6 12" id="KW-0133">Cell shape</keyword>
<feature type="binding site" evidence="12">
    <location>
        <begin position="22"/>
        <end position="23"/>
    </location>
    <ligand>
        <name>phosphoenolpyruvate</name>
        <dbReference type="ChEBI" id="CHEBI:58702"/>
    </ligand>
</feature>
<evidence type="ECO:0000313" key="14">
    <source>
        <dbReference type="EMBL" id="AVD71926.1"/>
    </source>
</evidence>
<dbReference type="NCBIfam" id="TIGR01072">
    <property type="entry name" value="murA"/>
    <property type="match status" value="1"/>
</dbReference>
<dbReference type="AlphaFoldDB" id="A0A2L1GQK1"/>
<feature type="modified residue" description="2-(S-cysteinyl)pyruvic acid O-phosphothioketal" evidence="12">
    <location>
        <position position="116"/>
    </location>
</feature>
<keyword evidence="8 12" id="KW-0131">Cell cycle</keyword>
<dbReference type="EC" id="2.5.1.7" evidence="12"/>
<feature type="binding site" evidence="12">
    <location>
        <position position="313"/>
    </location>
    <ligand>
        <name>UDP-N-acetyl-alpha-D-glucosamine</name>
        <dbReference type="ChEBI" id="CHEBI:57705"/>
    </ligand>
</feature>
<dbReference type="GO" id="GO:0019277">
    <property type="term" value="P:UDP-N-acetylgalactosamine biosynthetic process"/>
    <property type="evidence" value="ECO:0007669"/>
    <property type="project" value="InterPro"/>
</dbReference>
<gene>
    <name evidence="12" type="primary">murA</name>
    <name evidence="14" type="ORF">CAY53_10950</name>
</gene>
<dbReference type="InterPro" id="IPR001986">
    <property type="entry name" value="Enolpyruvate_Tfrase_dom"/>
</dbReference>
<evidence type="ECO:0000259" key="13">
    <source>
        <dbReference type="Pfam" id="PF00275"/>
    </source>
</evidence>
<evidence type="ECO:0000256" key="6">
    <source>
        <dbReference type="ARBA" id="ARBA00022960"/>
    </source>
</evidence>
<dbReference type="OrthoDB" id="9803760at2"/>
<dbReference type="CDD" id="cd01555">
    <property type="entry name" value="UdpNAET"/>
    <property type="match status" value="1"/>
</dbReference>
<dbReference type="SUPFAM" id="SSF55205">
    <property type="entry name" value="EPT/RTPC-like"/>
    <property type="match status" value="1"/>
</dbReference>
<dbReference type="FunFam" id="3.65.10.10:FF:000001">
    <property type="entry name" value="UDP-N-acetylglucosamine 1-carboxyvinyltransferase"/>
    <property type="match status" value="1"/>
</dbReference>
<evidence type="ECO:0000256" key="8">
    <source>
        <dbReference type="ARBA" id="ARBA00023306"/>
    </source>
</evidence>
<dbReference type="KEGG" id="deo:CAY53_10950"/>
<dbReference type="GO" id="GO:0008760">
    <property type="term" value="F:UDP-N-acetylglucosamine 1-carboxyvinyltransferase activity"/>
    <property type="evidence" value="ECO:0007669"/>
    <property type="project" value="UniProtKB-UniRule"/>
</dbReference>
<evidence type="ECO:0000256" key="4">
    <source>
        <dbReference type="ARBA" id="ARBA00022618"/>
    </source>
</evidence>
<evidence type="ECO:0000256" key="9">
    <source>
        <dbReference type="ARBA" id="ARBA00023316"/>
    </source>
</evidence>
<dbReference type="GO" id="GO:0051301">
    <property type="term" value="P:cell division"/>
    <property type="evidence" value="ECO:0007669"/>
    <property type="project" value="UniProtKB-KW"/>
</dbReference>
<evidence type="ECO:0000256" key="1">
    <source>
        <dbReference type="ARBA" id="ARBA00004496"/>
    </source>
</evidence>
<dbReference type="NCBIfam" id="NF006873">
    <property type="entry name" value="PRK09369.1"/>
    <property type="match status" value="1"/>
</dbReference>
<dbReference type="GO" id="GO:0071555">
    <property type="term" value="P:cell wall organization"/>
    <property type="evidence" value="ECO:0007669"/>
    <property type="project" value="UniProtKB-KW"/>
</dbReference>
<feature type="domain" description="Enolpyruvate transferase" evidence="13">
    <location>
        <begin position="7"/>
        <end position="416"/>
    </location>
</feature>
<comment type="function">
    <text evidence="12">Cell wall formation. Adds enolpyruvyl to UDP-N-acetylglucosamine.</text>
</comment>
<evidence type="ECO:0000256" key="7">
    <source>
        <dbReference type="ARBA" id="ARBA00022984"/>
    </source>
</evidence>
<dbReference type="GO" id="GO:0008360">
    <property type="term" value="P:regulation of cell shape"/>
    <property type="evidence" value="ECO:0007669"/>
    <property type="project" value="UniProtKB-KW"/>
</dbReference>
<evidence type="ECO:0000256" key="3">
    <source>
        <dbReference type="ARBA" id="ARBA00022490"/>
    </source>
</evidence>
<feature type="active site" description="Proton donor" evidence="12">
    <location>
        <position position="116"/>
    </location>
</feature>
<feature type="binding site" evidence="12">
    <location>
        <position position="335"/>
    </location>
    <ligand>
        <name>UDP-N-acetyl-alpha-D-glucosamine</name>
        <dbReference type="ChEBI" id="CHEBI:57705"/>
    </ligand>
</feature>
<comment type="caution">
    <text evidence="12">Lacks conserved residue(s) required for the propagation of feature annotation.</text>
</comment>
<keyword evidence="5 12" id="KW-0808">Transferase</keyword>
<dbReference type="RefSeq" id="WP_104937138.1">
    <property type="nucleotide sequence ID" value="NZ_CP021255.1"/>
</dbReference>
<sequence length="436" mass="46121">MDKLVIEGGSPLYGEVPISGAKNAALPLLAATLLAPGEHVLENVPDLRDTRTMLGLLASLGARWERDGGLVRINADVLSGAEAPYEMVRTMRASVLVLGPLLSRLGCARVSLPGGCAIGARPIDYHLKGFERLGVETRLEQGYVEARSPGPLQGGAIYFDVPSVTGTENVLMAAVCAAGETHIDNAAREPEVGNLIDMLNGMGACIDGKDTDSLVVHGVARLQPARTAVIPDRIETGTYMIAVAACGGRVLLKNCVPEHVRALADKLQHCGLVIEEGQDDMLLVYCPDDGGLSRCALESIDITTRPYPGFPTDLQAQFMALMTLAEGTSVIHETIFENRFMHVAELLRMGADITIEGSRAVVRGQGRNSLSGAPVMATDLRASASLVIAGLAARGRTEISRIYHLERGYENMVGKLKGLGAHIDRISGALSSAGAL</sequence>
<accession>A0A2L1GQK1</accession>
<dbReference type="GO" id="GO:0005737">
    <property type="term" value="C:cytoplasm"/>
    <property type="evidence" value="ECO:0007669"/>
    <property type="project" value="UniProtKB-SubCell"/>
</dbReference>
<keyword evidence="7 12" id="KW-0573">Peptidoglycan synthesis</keyword>
<name>A0A2L1GQK1_9BACT</name>
<evidence type="ECO:0000313" key="15">
    <source>
        <dbReference type="Proteomes" id="UP000239867"/>
    </source>
</evidence>